<dbReference type="EMBL" id="JANLCK010000015">
    <property type="protein sequence ID" value="MCS5727840.1"/>
    <property type="molecule type" value="Genomic_DNA"/>
</dbReference>
<organism evidence="5 6">
    <name type="scientific">Herbiconiux oxytropis</name>
    <dbReference type="NCBI Taxonomy" id="2970915"/>
    <lineage>
        <taxon>Bacteria</taxon>
        <taxon>Bacillati</taxon>
        <taxon>Actinomycetota</taxon>
        <taxon>Actinomycetes</taxon>
        <taxon>Micrococcales</taxon>
        <taxon>Microbacteriaceae</taxon>
        <taxon>Herbiconiux</taxon>
    </lineage>
</organism>
<dbReference type="GO" id="GO:0003677">
    <property type="term" value="F:DNA binding"/>
    <property type="evidence" value="ECO:0007669"/>
    <property type="project" value="UniProtKB-KW"/>
</dbReference>
<dbReference type="SUPFAM" id="SSF46785">
    <property type="entry name" value="Winged helix' DNA-binding domain"/>
    <property type="match status" value="1"/>
</dbReference>
<dbReference type="InterPro" id="IPR036388">
    <property type="entry name" value="WH-like_DNA-bd_sf"/>
</dbReference>
<dbReference type="Pfam" id="PF01638">
    <property type="entry name" value="HxlR"/>
    <property type="match status" value="1"/>
</dbReference>
<dbReference type="InterPro" id="IPR002577">
    <property type="entry name" value="HTH_HxlR"/>
</dbReference>
<keyword evidence="6" id="KW-1185">Reference proteome</keyword>
<dbReference type="PANTHER" id="PTHR33204">
    <property type="entry name" value="TRANSCRIPTIONAL REGULATOR, MARR FAMILY"/>
    <property type="match status" value="1"/>
</dbReference>
<proteinExistence type="predicted"/>
<protein>
    <submittedName>
        <fullName evidence="5">Helix-turn-helix transcriptional regulator</fullName>
    </submittedName>
</protein>
<sequence>MSDGDDVCLIRGDQGRALRALLDRIADKWTLLVIATLHDRRLRFTELQRRIPGVSQRMLSRTLAHLTRDDLVTRTSYPEVPPRVEYELTPTARTLLPHAVALADWSRHHIPDAE</sequence>
<dbReference type="Gene3D" id="1.10.10.10">
    <property type="entry name" value="Winged helix-like DNA-binding domain superfamily/Winged helix DNA-binding domain"/>
    <property type="match status" value="1"/>
</dbReference>
<evidence type="ECO:0000256" key="3">
    <source>
        <dbReference type="ARBA" id="ARBA00023163"/>
    </source>
</evidence>
<name>A0AA41XK51_9MICO</name>
<dbReference type="RefSeq" id="WP_259530904.1">
    <property type="nucleotide sequence ID" value="NZ_JANLCK010000015.1"/>
</dbReference>
<dbReference type="PANTHER" id="PTHR33204:SF39">
    <property type="entry name" value="TRANSCRIPTIONAL REGULATORY PROTEIN"/>
    <property type="match status" value="1"/>
</dbReference>
<dbReference type="Proteomes" id="UP001165587">
    <property type="component" value="Unassembled WGS sequence"/>
</dbReference>
<feature type="domain" description="HTH hxlR-type" evidence="4">
    <location>
        <begin position="8"/>
        <end position="114"/>
    </location>
</feature>
<reference evidence="5" key="1">
    <citation type="submission" date="2022-08" db="EMBL/GenBank/DDBJ databases">
        <authorList>
            <person name="Deng Y."/>
            <person name="Han X.-F."/>
            <person name="Zhang Y.-Q."/>
        </authorList>
    </citation>
    <scope>NUCLEOTIDE SEQUENCE</scope>
    <source>
        <strain evidence="5">CPCC 203407</strain>
    </source>
</reference>
<gene>
    <name evidence="5" type="ORF">N1028_18240</name>
</gene>
<dbReference type="AlphaFoldDB" id="A0AA41XK51"/>
<comment type="caution">
    <text evidence="5">The sequence shown here is derived from an EMBL/GenBank/DDBJ whole genome shotgun (WGS) entry which is preliminary data.</text>
</comment>
<evidence type="ECO:0000313" key="6">
    <source>
        <dbReference type="Proteomes" id="UP001165587"/>
    </source>
</evidence>
<evidence type="ECO:0000256" key="1">
    <source>
        <dbReference type="ARBA" id="ARBA00023015"/>
    </source>
</evidence>
<dbReference type="InterPro" id="IPR036390">
    <property type="entry name" value="WH_DNA-bd_sf"/>
</dbReference>
<keyword evidence="1" id="KW-0805">Transcription regulation</keyword>
<evidence type="ECO:0000313" key="5">
    <source>
        <dbReference type="EMBL" id="MCS5727840.1"/>
    </source>
</evidence>
<keyword evidence="2" id="KW-0238">DNA-binding</keyword>
<accession>A0AA41XK51</accession>
<evidence type="ECO:0000259" key="4">
    <source>
        <dbReference type="PROSITE" id="PS51118"/>
    </source>
</evidence>
<dbReference type="PROSITE" id="PS51118">
    <property type="entry name" value="HTH_HXLR"/>
    <property type="match status" value="1"/>
</dbReference>
<keyword evidence="3" id="KW-0804">Transcription</keyword>
<evidence type="ECO:0000256" key="2">
    <source>
        <dbReference type="ARBA" id="ARBA00023125"/>
    </source>
</evidence>